<keyword evidence="3" id="KW-1185">Reference proteome</keyword>
<evidence type="ECO:0000313" key="3">
    <source>
        <dbReference type="Proteomes" id="UP001585080"/>
    </source>
</evidence>
<feature type="compositionally biased region" description="Basic and acidic residues" evidence="1">
    <location>
        <begin position="14"/>
        <end position="26"/>
    </location>
</feature>
<reference evidence="2 3" key="1">
    <citation type="submission" date="2024-01" db="EMBL/GenBank/DDBJ databases">
        <title>Genome mining of biosynthetic gene clusters to explore secondary metabolites of Streptomyces sp.</title>
        <authorList>
            <person name="Baig A."/>
            <person name="Ajitkumar Shintre N."/>
            <person name="Kumar H."/>
            <person name="Anbarasu A."/>
            <person name="Ramaiah S."/>
        </authorList>
    </citation>
    <scope>NUCLEOTIDE SEQUENCE [LARGE SCALE GENOMIC DNA]</scope>
    <source>
        <strain evidence="2 3">A57</strain>
    </source>
</reference>
<accession>A0ABV5E2Y3</accession>
<evidence type="ECO:0000313" key="2">
    <source>
        <dbReference type="EMBL" id="MFB8771202.1"/>
    </source>
</evidence>
<proteinExistence type="predicted"/>
<organism evidence="2 3">
    <name type="scientific">Streptomyces broussonetiae</name>
    <dbReference type="NCBI Taxonomy" id="2686304"/>
    <lineage>
        <taxon>Bacteria</taxon>
        <taxon>Bacillati</taxon>
        <taxon>Actinomycetota</taxon>
        <taxon>Actinomycetes</taxon>
        <taxon>Kitasatosporales</taxon>
        <taxon>Streptomycetaceae</taxon>
        <taxon>Streptomyces</taxon>
    </lineage>
</organism>
<protein>
    <submittedName>
        <fullName evidence="2">Uncharacterized protein</fullName>
    </submittedName>
</protein>
<comment type="caution">
    <text evidence="2">The sequence shown here is derived from an EMBL/GenBank/DDBJ whole genome shotgun (WGS) entry which is preliminary data.</text>
</comment>
<dbReference type="Proteomes" id="UP001585080">
    <property type="component" value="Unassembled WGS sequence"/>
</dbReference>
<gene>
    <name evidence="2" type="ORF">VSS16_00340</name>
</gene>
<dbReference type="EMBL" id="JAYMRP010000001">
    <property type="protein sequence ID" value="MFB8771202.1"/>
    <property type="molecule type" value="Genomic_DNA"/>
</dbReference>
<name>A0ABV5E2Y3_9ACTN</name>
<feature type="region of interest" description="Disordered" evidence="1">
    <location>
        <begin position="1"/>
        <end position="119"/>
    </location>
</feature>
<evidence type="ECO:0000256" key="1">
    <source>
        <dbReference type="SAM" id="MobiDB-lite"/>
    </source>
</evidence>
<dbReference type="RefSeq" id="WP_376730277.1">
    <property type="nucleotide sequence ID" value="NZ_JAYMRP010000001.1"/>
</dbReference>
<sequence length="193" mass="20599">MSDATRPTGAFDENPDRGSQRREDITGHGTTAGPVGATGGSRETHAAQAAPVPPVTPVTPATHGTHEAQAPGHGVSDASRASEPTSVASKASKAPTASHPAPLLPHEETDQLASRMRHAVSGFVDGPRSAVEEADQTLEEIAARFSDAVTQRRRTLRMSWQETDEGRTTTADTEQLRLALRDYRELADRLLHQ</sequence>